<dbReference type="Gene3D" id="1.20.1600.10">
    <property type="entry name" value="Outer membrane efflux proteins (OEP)"/>
    <property type="match status" value="1"/>
</dbReference>
<evidence type="ECO:0000256" key="1">
    <source>
        <dbReference type="ARBA" id="ARBA00004442"/>
    </source>
</evidence>
<dbReference type="PANTHER" id="PTHR30026">
    <property type="entry name" value="OUTER MEMBRANE PROTEIN TOLC"/>
    <property type="match status" value="1"/>
</dbReference>
<evidence type="ECO:0000256" key="2">
    <source>
        <dbReference type="ARBA" id="ARBA00007613"/>
    </source>
</evidence>
<reference evidence="8 9" key="1">
    <citation type="submission" date="2018-01" db="EMBL/GenBank/DDBJ databases">
        <title>Complete genome sequence of Bacteriovorax stolpii DSM12778.</title>
        <authorList>
            <person name="Tang B."/>
            <person name="Chang J."/>
        </authorList>
    </citation>
    <scope>NUCLEOTIDE SEQUENCE [LARGE SCALE GENOMIC DNA]</scope>
    <source>
        <strain evidence="8 9">DSM 12778</strain>
    </source>
</reference>
<dbReference type="GO" id="GO:1990281">
    <property type="term" value="C:efflux pump complex"/>
    <property type="evidence" value="ECO:0007669"/>
    <property type="project" value="TreeGrafter"/>
</dbReference>
<dbReference type="GO" id="GO:0009279">
    <property type="term" value="C:cell outer membrane"/>
    <property type="evidence" value="ECO:0007669"/>
    <property type="project" value="UniProtKB-SubCell"/>
</dbReference>
<proteinExistence type="inferred from homology"/>
<dbReference type="InterPro" id="IPR003423">
    <property type="entry name" value="OMP_efflux"/>
</dbReference>
<comment type="subcellular location">
    <subcellularLocation>
        <location evidence="1">Cell outer membrane</location>
    </subcellularLocation>
</comment>
<dbReference type="Pfam" id="PF02321">
    <property type="entry name" value="OEP"/>
    <property type="match status" value="2"/>
</dbReference>
<keyword evidence="3" id="KW-0813">Transport</keyword>
<dbReference type="InterPro" id="IPR051906">
    <property type="entry name" value="TolC-like"/>
</dbReference>
<evidence type="ECO:0000256" key="5">
    <source>
        <dbReference type="ARBA" id="ARBA00022692"/>
    </source>
</evidence>
<accession>A0A2K9NUN7</accession>
<dbReference type="GO" id="GO:0015562">
    <property type="term" value="F:efflux transmembrane transporter activity"/>
    <property type="evidence" value="ECO:0007669"/>
    <property type="project" value="InterPro"/>
</dbReference>
<protein>
    <recommendedName>
        <fullName evidence="10">TolC family protein</fullName>
    </recommendedName>
</protein>
<evidence type="ECO:0008006" key="10">
    <source>
        <dbReference type="Google" id="ProtNLM"/>
    </source>
</evidence>
<evidence type="ECO:0000256" key="7">
    <source>
        <dbReference type="ARBA" id="ARBA00023237"/>
    </source>
</evidence>
<keyword evidence="7" id="KW-0998">Cell outer membrane</keyword>
<evidence type="ECO:0000313" key="8">
    <source>
        <dbReference type="EMBL" id="AUN99212.1"/>
    </source>
</evidence>
<evidence type="ECO:0000256" key="4">
    <source>
        <dbReference type="ARBA" id="ARBA00022452"/>
    </source>
</evidence>
<dbReference type="SUPFAM" id="SSF56954">
    <property type="entry name" value="Outer membrane efflux proteins (OEP)"/>
    <property type="match status" value="1"/>
</dbReference>
<dbReference type="AlphaFoldDB" id="A0A2K9NUN7"/>
<evidence type="ECO:0000256" key="6">
    <source>
        <dbReference type="ARBA" id="ARBA00023136"/>
    </source>
</evidence>
<dbReference type="PANTHER" id="PTHR30026:SF20">
    <property type="entry name" value="OUTER MEMBRANE PROTEIN TOLC"/>
    <property type="match status" value="1"/>
</dbReference>
<evidence type="ECO:0000256" key="3">
    <source>
        <dbReference type="ARBA" id="ARBA00022448"/>
    </source>
</evidence>
<organism evidence="8 9">
    <name type="scientific">Bacteriovorax stolpii</name>
    <name type="common">Bdellovibrio stolpii</name>
    <dbReference type="NCBI Taxonomy" id="960"/>
    <lineage>
        <taxon>Bacteria</taxon>
        <taxon>Pseudomonadati</taxon>
        <taxon>Bdellovibrionota</taxon>
        <taxon>Bacteriovoracia</taxon>
        <taxon>Bacteriovoracales</taxon>
        <taxon>Bacteriovoracaceae</taxon>
        <taxon>Bacteriovorax</taxon>
    </lineage>
</organism>
<name>A0A2K9NUN7_BACTC</name>
<keyword evidence="5" id="KW-0812">Transmembrane</keyword>
<comment type="similarity">
    <text evidence="2">Belongs to the outer membrane factor (OMF) (TC 1.B.17) family.</text>
</comment>
<sequence length="438" mass="50201">MNIGRKIYTPFALCFNKFALFTPPRGPMPNRPMILASFLTFITLSNAQAITLGESFNSALLNNQADNINESRLRQSFEEKRQGQGTYLPTLSIRGTYLKQENYDDQKTLGLNLTTSLYNGGRDKQLIENSETNVQIAKNQRQIDRVNLYMEVVEAYYNYVLSWNDLKNLDLLKKQSQERADEIKKRVQIGRSRRGELLQAEAQLASVDAQTSDGQGLLQQNEAKFYILTGMAKNEKVELAFDEVKEEKTLDEYLSLALKREDVKNRQLEIDRLNGQLNISKAHYMPKLDLLSNYYALKEGGSSASRNSDWDVGLNLSIPLYEGGVSQALVREDLERKKTAEYQLTDYQKSVKIAVTTRYEMFRRYHDQIKKFEVALDKAKRSYEETVRDYRLGLVTNLDVLSSLNLYLSSKRDAEKTKIQSVMNQKLLEATAGIIPEV</sequence>
<keyword evidence="6" id="KW-0472">Membrane</keyword>
<keyword evidence="9" id="KW-1185">Reference proteome</keyword>
<dbReference type="EMBL" id="CP025704">
    <property type="protein sequence ID" value="AUN99212.1"/>
    <property type="molecule type" value="Genomic_DNA"/>
</dbReference>
<gene>
    <name evidence="8" type="ORF">C0V70_14085</name>
</gene>
<dbReference type="KEGG" id="bsto:C0V70_14085"/>
<dbReference type="Proteomes" id="UP000235584">
    <property type="component" value="Chromosome"/>
</dbReference>
<keyword evidence="4" id="KW-1134">Transmembrane beta strand</keyword>
<evidence type="ECO:0000313" key="9">
    <source>
        <dbReference type="Proteomes" id="UP000235584"/>
    </source>
</evidence>
<dbReference type="GO" id="GO:0015288">
    <property type="term" value="F:porin activity"/>
    <property type="evidence" value="ECO:0007669"/>
    <property type="project" value="TreeGrafter"/>
</dbReference>